<evidence type="ECO:0000256" key="13">
    <source>
        <dbReference type="SAM" id="MobiDB-lite"/>
    </source>
</evidence>
<name>A0A0V1PV66_9ASCO</name>
<gene>
    <name evidence="15" type="ORF">AC631_04144</name>
</gene>
<keyword evidence="6 11" id="KW-0949">S-adenosyl-L-methionine</keyword>
<dbReference type="Gene3D" id="3.40.50.150">
    <property type="entry name" value="Vaccinia Virus protein VP39"/>
    <property type="match status" value="1"/>
</dbReference>
<feature type="region of interest" description="Disordered" evidence="13">
    <location>
        <begin position="23"/>
        <end position="53"/>
    </location>
</feature>
<evidence type="ECO:0000256" key="8">
    <source>
        <dbReference type="ARBA" id="ARBA00023242"/>
    </source>
</evidence>
<feature type="compositionally biased region" description="Low complexity" evidence="13">
    <location>
        <begin position="29"/>
        <end position="53"/>
    </location>
</feature>
<dbReference type="Gene3D" id="1.10.260.170">
    <property type="match status" value="1"/>
</dbReference>
<accession>A0A0V1PV66</accession>
<keyword evidence="12" id="KW-0175">Coiled coil</keyword>
<dbReference type="EC" id="2.1.1.360" evidence="2 11"/>
<evidence type="ECO:0000256" key="6">
    <source>
        <dbReference type="ARBA" id="ARBA00022691"/>
    </source>
</evidence>
<keyword evidence="4 11" id="KW-0489">Methyltransferase</keyword>
<dbReference type="InterPro" id="IPR030445">
    <property type="entry name" value="H3-K79_meTrfase"/>
</dbReference>
<evidence type="ECO:0000313" key="15">
    <source>
        <dbReference type="EMBL" id="KSA00102.1"/>
    </source>
</evidence>
<keyword evidence="7 11" id="KW-0156">Chromatin regulator</keyword>
<dbReference type="AlphaFoldDB" id="A0A0V1PV66"/>
<dbReference type="GO" id="GO:0000077">
    <property type="term" value="P:DNA damage checkpoint signaling"/>
    <property type="evidence" value="ECO:0007669"/>
    <property type="project" value="TreeGrafter"/>
</dbReference>
<evidence type="ECO:0000256" key="4">
    <source>
        <dbReference type="ARBA" id="ARBA00022603"/>
    </source>
</evidence>
<evidence type="ECO:0000256" key="9">
    <source>
        <dbReference type="ARBA" id="ARBA00029821"/>
    </source>
</evidence>
<feature type="compositionally biased region" description="Polar residues" evidence="13">
    <location>
        <begin position="527"/>
        <end position="544"/>
    </location>
</feature>
<comment type="caution">
    <text evidence="15">The sequence shown here is derived from an EMBL/GenBank/DDBJ whole genome shotgun (WGS) entry which is preliminary data.</text>
</comment>
<keyword evidence="5 11" id="KW-0808">Transferase</keyword>
<evidence type="ECO:0000256" key="2">
    <source>
        <dbReference type="ARBA" id="ARBA00012190"/>
    </source>
</evidence>
<comment type="similarity">
    <text evidence="11">Belongs to the class I-like SAM-binding methyltransferase superfamily. DOT1 family.</text>
</comment>
<feature type="region of interest" description="Disordered" evidence="13">
    <location>
        <begin position="451"/>
        <end position="483"/>
    </location>
</feature>
<feature type="coiled-coil region" evidence="12">
    <location>
        <begin position="252"/>
        <end position="286"/>
    </location>
</feature>
<dbReference type="OrthoDB" id="443402at2759"/>
<dbReference type="GO" id="GO:0005634">
    <property type="term" value="C:nucleus"/>
    <property type="evidence" value="ECO:0007669"/>
    <property type="project" value="UniProtKB-SubCell"/>
</dbReference>
<comment type="activity regulation">
    <text evidence="11">Ubiquitination of histone H2B to form H2BK123ub1 is required for efficient DOT1 methyltransferase activity on histone H3.</text>
</comment>
<comment type="function">
    <text evidence="11">Histone methyltransferase that specifically trimethylates histone H3 to form H3K79me3. This methylation is required for telomere silencing and for the pachytene checkpoint during the meiotic cell cycle by allowing the recruitment of RAD9 to double strand breaks. Nucleosomes are preferred as substrate compared to free histone.</text>
</comment>
<evidence type="ECO:0000256" key="5">
    <source>
        <dbReference type="ARBA" id="ARBA00022679"/>
    </source>
</evidence>
<feature type="region of interest" description="Disordered" evidence="13">
    <location>
        <begin position="505"/>
        <end position="552"/>
    </location>
</feature>
<dbReference type="PANTHER" id="PTHR21451:SF0">
    <property type="entry name" value="HISTONE-LYSINE N-METHYLTRANSFERASE, H3 LYSINE-79 SPECIFIC"/>
    <property type="match status" value="1"/>
</dbReference>
<proteinExistence type="inferred from homology"/>
<dbReference type="PROSITE" id="PS51569">
    <property type="entry name" value="DOT1"/>
    <property type="match status" value="1"/>
</dbReference>
<dbReference type="GO" id="GO:0140956">
    <property type="term" value="F:histone H3K79 trimethyltransferase activity"/>
    <property type="evidence" value="ECO:0007669"/>
    <property type="project" value="UniProtKB-EC"/>
</dbReference>
<sequence>METLSVGCKSHLDISDNKRKLMNSGIYTPDSNSDSPNPKSDNSSSDESKSLSNSNSISFCNWADEEISLLENQIKNDLTLDTLTSRFPSKPLALIIKRIQELKPTLDWTKNEIYLLAGIILNDSSSVAKDHKDKFPCRSLSNLNKKFQYYKSMIRRLNGIDHFSKWTETEIASLFSLVDYDLTKGSLQRELPNKSIAEIRDLVNELKIHSNFSNTESVLFKEAIADNRSIESILDQFPLMDKEGCNRRLLKLNELPQHRDTARKRLEELEKLIQKEITQIKESINLTRLKHLLVTDLTRNQLRSLFPGVSMKHMKSVAKEIGFDESGEFTAAEVNFLKSALKGNTKLKAIMDELPFRGQLSIETKINEIEPDRRRTVFTSQVDELLYMAKWYSSDNFGNLSRRRNSRYASEVEKHKDQADYSKKSSELNLKKEAIEEKVEPRGTRVIRKHLDPKTREKRLKKETLDGKSKEQKLTKSKKPNSMVQVLKEESAYFQTVTGDRCVLKEGQKRKRERRPIIKPEKKLKGSKSQNSIKANGVSKSKNPVKSDVKIEKVKERKSSKSLKAGKLDRSDILIGPEIEMPSAKKNIKIEKEERKSPYDPEDISSDTLIPLYGRQLYVNAVYEDQPCPPKLLFTEDANIMIQNCSEISLTDTIAADIISQHCKNYRDMPISFPPLTIMDRNANSMILNPMNKIRIRFLLYPQHSELFILAEPKSNELDPINEIKKLFQLHYSLFFSHSSKLKKIILNEYNKEIDSSIEENDFVRFMFVIDKWNRLMVELTPNDVDIGSHDINQEIRAYFLPNEIKIPTDEDIRLDLFFSEIQLTGEENTMSDNDPIEPLSPSFDLIKCKKPRFKYSIPNRLTPPISSEEDDKENEPPTENLKDSNSINNANKGIIPCTPVKFSTRNKVVVNAVRPENYELNFFRHLREKTNVSRFCLQQILLRIYSRIVSTESRKLRSYKAFTAEVYGELLPSFTSEVLTKVNLQPHHKFYDLGSGVGNTTFQAALEFGVYLSGGCEIMEHASKLTELQTMLLKKHLSLLGLKDLPLNFALLQSFVDNDNVRQAVIECDVLLVNNYLFDVNLNTAVGRMLFGLKPGTKIISLRNFIRPRYKASGDKTIFDYLKVERHEMSNYLSVSWTANKVPYYISTVQEKICDEYI</sequence>
<evidence type="ECO:0000256" key="3">
    <source>
        <dbReference type="ARBA" id="ARBA00020987"/>
    </source>
</evidence>
<evidence type="ECO:0000256" key="7">
    <source>
        <dbReference type="ARBA" id="ARBA00022853"/>
    </source>
</evidence>
<feature type="region of interest" description="Disordered" evidence="13">
    <location>
        <begin position="859"/>
        <end position="889"/>
    </location>
</feature>
<comment type="catalytic activity">
    <reaction evidence="10 11">
        <text>L-lysyl(79)-[histone H3] + 3 S-adenosyl-L-methionine = N(6),N(6),N(6)-trimethyl-L-lysyl(79)-[histone H3] + 3 S-adenosyl-L-homocysteine + 3 H(+)</text>
        <dbReference type="Rhea" id="RHEA:60328"/>
        <dbReference type="Rhea" id="RHEA-COMP:15549"/>
        <dbReference type="Rhea" id="RHEA-COMP:15552"/>
        <dbReference type="ChEBI" id="CHEBI:15378"/>
        <dbReference type="ChEBI" id="CHEBI:29969"/>
        <dbReference type="ChEBI" id="CHEBI:57856"/>
        <dbReference type="ChEBI" id="CHEBI:59789"/>
        <dbReference type="ChEBI" id="CHEBI:61961"/>
        <dbReference type="EC" id="2.1.1.360"/>
    </reaction>
</comment>
<dbReference type="EMBL" id="LMYN01000103">
    <property type="protein sequence ID" value="KSA00102.1"/>
    <property type="molecule type" value="Genomic_DNA"/>
</dbReference>
<feature type="compositionally biased region" description="Basic and acidic residues" evidence="13">
    <location>
        <begin position="451"/>
        <end position="474"/>
    </location>
</feature>
<dbReference type="RefSeq" id="XP_015466204.1">
    <property type="nucleotide sequence ID" value="XM_015612973.1"/>
</dbReference>
<evidence type="ECO:0000313" key="16">
    <source>
        <dbReference type="Proteomes" id="UP000054251"/>
    </source>
</evidence>
<dbReference type="InterPro" id="IPR029063">
    <property type="entry name" value="SAM-dependent_MTases_sf"/>
</dbReference>
<evidence type="ECO:0000256" key="12">
    <source>
        <dbReference type="SAM" id="Coils"/>
    </source>
</evidence>
<evidence type="ECO:0000256" key="10">
    <source>
        <dbReference type="ARBA" id="ARBA00047770"/>
    </source>
</evidence>
<reference evidence="15 16" key="1">
    <citation type="submission" date="2015-11" db="EMBL/GenBank/DDBJ databases">
        <title>The genome of Debaryomyces fabryi.</title>
        <authorList>
            <person name="Tafer H."/>
            <person name="Lopandic K."/>
        </authorList>
    </citation>
    <scope>NUCLEOTIDE SEQUENCE [LARGE SCALE GENOMIC DNA]</scope>
    <source>
        <strain evidence="15 16">CBS 789</strain>
    </source>
</reference>
<evidence type="ECO:0000259" key="14">
    <source>
        <dbReference type="PROSITE" id="PS51569"/>
    </source>
</evidence>
<dbReference type="GO" id="GO:0032259">
    <property type="term" value="P:methylation"/>
    <property type="evidence" value="ECO:0007669"/>
    <property type="project" value="UniProtKB-KW"/>
</dbReference>
<protein>
    <recommendedName>
        <fullName evidence="3 11">Histone-lysine N-methyltransferase, H3 lysine-79 specific</fullName>
        <ecNumber evidence="2 11">2.1.1.360</ecNumber>
    </recommendedName>
    <alternativeName>
        <fullName evidence="9 11">Histone H3-K79 methyltransferase</fullName>
    </alternativeName>
</protein>
<comment type="miscellaneous">
    <text evidence="11">In contrast to other lysine histone methyltransferases, it does not contain a SET domain, suggesting the existence of another mechanism for methylation of lysine residues of histones.</text>
</comment>
<keyword evidence="16" id="KW-1185">Reference proteome</keyword>
<feature type="domain" description="DOT1" evidence="14">
    <location>
        <begin position="852"/>
        <end position="1159"/>
    </location>
</feature>
<organism evidence="15 16">
    <name type="scientific">Debaryomyces fabryi</name>
    <dbReference type="NCBI Taxonomy" id="58627"/>
    <lineage>
        <taxon>Eukaryota</taxon>
        <taxon>Fungi</taxon>
        <taxon>Dikarya</taxon>
        <taxon>Ascomycota</taxon>
        <taxon>Saccharomycotina</taxon>
        <taxon>Pichiomycetes</taxon>
        <taxon>Debaryomycetaceae</taxon>
        <taxon>Debaryomyces</taxon>
    </lineage>
</organism>
<feature type="compositionally biased region" description="Basic and acidic residues" evidence="13">
    <location>
        <begin position="515"/>
        <end position="524"/>
    </location>
</feature>
<dbReference type="GeneID" id="26841153"/>
<dbReference type="Proteomes" id="UP000054251">
    <property type="component" value="Unassembled WGS sequence"/>
</dbReference>
<comment type="subcellular location">
    <subcellularLocation>
        <location evidence="1 11">Nucleus</location>
    </subcellularLocation>
</comment>
<evidence type="ECO:0000256" key="1">
    <source>
        <dbReference type="ARBA" id="ARBA00004123"/>
    </source>
</evidence>
<dbReference type="Pfam" id="PF08123">
    <property type="entry name" value="DOT1"/>
    <property type="match status" value="1"/>
</dbReference>
<dbReference type="PANTHER" id="PTHR21451">
    <property type="entry name" value="HISTONE H3 METHYLTRANSFERASE"/>
    <property type="match status" value="1"/>
</dbReference>
<keyword evidence="8 11" id="KW-0539">Nucleus</keyword>
<dbReference type="SUPFAM" id="SSF53335">
    <property type="entry name" value="S-adenosyl-L-methionine-dependent methyltransferases"/>
    <property type="match status" value="1"/>
</dbReference>
<evidence type="ECO:0000256" key="11">
    <source>
        <dbReference type="RuleBase" id="RU271113"/>
    </source>
</evidence>
<dbReference type="GO" id="GO:0006281">
    <property type="term" value="P:DNA repair"/>
    <property type="evidence" value="ECO:0007669"/>
    <property type="project" value="TreeGrafter"/>
</dbReference>
<dbReference type="InterPro" id="IPR025789">
    <property type="entry name" value="DOT1_dom"/>
</dbReference>